<dbReference type="GO" id="GO:0006006">
    <property type="term" value="P:glucose metabolic process"/>
    <property type="evidence" value="ECO:0007669"/>
    <property type="project" value="TreeGrafter"/>
</dbReference>
<dbReference type="AlphaFoldDB" id="A0A8S9ZB30"/>
<evidence type="ECO:0000256" key="3">
    <source>
        <dbReference type="ARBA" id="ARBA00021023"/>
    </source>
</evidence>
<evidence type="ECO:0000256" key="2">
    <source>
        <dbReference type="ARBA" id="ARBA00004947"/>
    </source>
</evidence>
<accession>A0A8S9ZB30</accession>
<comment type="caution">
    <text evidence="6">The sequence shown here is derived from an EMBL/GenBank/DDBJ whole genome shotgun (WGS) entry which is preliminary data.</text>
</comment>
<evidence type="ECO:0000313" key="6">
    <source>
        <dbReference type="EMBL" id="KAF7623356.1"/>
    </source>
</evidence>
<keyword evidence="7" id="KW-1185">Reference proteome</keyword>
<dbReference type="Pfam" id="PF01263">
    <property type="entry name" value="Aldose_epim"/>
    <property type="match status" value="1"/>
</dbReference>
<evidence type="ECO:0000256" key="1">
    <source>
        <dbReference type="ARBA" id="ARBA00001712"/>
    </source>
</evidence>
<evidence type="ECO:0000256" key="5">
    <source>
        <dbReference type="ARBA" id="ARBA00045743"/>
    </source>
</evidence>
<organism evidence="6 7">
    <name type="scientific">Meloidogyne graminicola</name>
    <dbReference type="NCBI Taxonomy" id="189291"/>
    <lineage>
        <taxon>Eukaryota</taxon>
        <taxon>Metazoa</taxon>
        <taxon>Ecdysozoa</taxon>
        <taxon>Nematoda</taxon>
        <taxon>Chromadorea</taxon>
        <taxon>Rhabditida</taxon>
        <taxon>Tylenchina</taxon>
        <taxon>Tylenchomorpha</taxon>
        <taxon>Tylenchoidea</taxon>
        <taxon>Meloidogynidae</taxon>
        <taxon>Meloidogyninae</taxon>
        <taxon>Meloidogyne</taxon>
    </lineage>
</organism>
<dbReference type="OrthoDB" id="274691at2759"/>
<sequence length="188" mass="21793">MSEFPIIKYFGKFKGEDVFEYQLISNTGVIIKILNYGAIIRDWQVPMSNGNKQSVVLGFDCLENYLKYSPFFGAIIGRVANRIGKSKFILQDKEYLLDSNEGLNHLHGGKTTFGKELWKMTKISTNSIEFSLFSSKYESNYPGNLNVKLIYKLENNTLEIVKHLIYLRKGGERENNLKKQKIHKYYLL</sequence>
<name>A0A8S9ZB30_9BILA</name>
<dbReference type="SUPFAM" id="SSF74650">
    <property type="entry name" value="Galactose mutarotase-like"/>
    <property type="match status" value="1"/>
</dbReference>
<dbReference type="GO" id="GO:0004034">
    <property type="term" value="F:aldose 1-epimerase activity"/>
    <property type="evidence" value="ECO:0007669"/>
    <property type="project" value="UniProtKB-EC"/>
</dbReference>
<dbReference type="InterPro" id="IPR008183">
    <property type="entry name" value="Aldose_1/G6P_1-epimerase"/>
</dbReference>
<dbReference type="GO" id="GO:0033499">
    <property type="term" value="P:galactose catabolic process via UDP-galactose, Leloir pathway"/>
    <property type="evidence" value="ECO:0007669"/>
    <property type="project" value="TreeGrafter"/>
</dbReference>
<gene>
    <name evidence="6" type="ORF">Mgra_00010300</name>
</gene>
<dbReference type="GO" id="GO:0030246">
    <property type="term" value="F:carbohydrate binding"/>
    <property type="evidence" value="ECO:0007669"/>
    <property type="project" value="InterPro"/>
</dbReference>
<dbReference type="PANTHER" id="PTHR10091">
    <property type="entry name" value="ALDOSE-1-EPIMERASE"/>
    <property type="match status" value="1"/>
</dbReference>
<reference evidence="6" key="1">
    <citation type="journal article" date="2020" name="Ecol. Evol.">
        <title>Genome structure and content of the rice root-knot nematode (Meloidogyne graminicola).</title>
        <authorList>
            <person name="Phan N.T."/>
            <person name="Danchin E.G.J."/>
            <person name="Klopp C."/>
            <person name="Perfus-Barbeoch L."/>
            <person name="Kozlowski D.K."/>
            <person name="Koutsovoulos G.D."/>
            <person name="Lopez-Roques C."/>
            <person name="Bouchez O."/>
            <person name="Zahm M."/>
            <person name="Besnard G."/>
            <person name="Bellafiore S."/>
        </authorList>
    </citation>
    <scope>NUCLEOTIDE SEQUENCE</scope>
    <source>
        <strain evidence="6">VN-18</strain>
    </source>
</reference>
<evidence type="ECO:0000313" key="7">
    <source>
        <dbReference type="Proteomes" id="UP000605970"/>
    </source>
</evidence>
<comment type="pathway">
    <text evidence="2">Carbohydrate metabolism; galactose metabolism.</text>
</comment>
<dbReference type="InterPro" id="IPR011013">
    <property type="entry name" value="Gal_mutarotase_sf_dom"/>
</dbReference>
<proteinExistence type="predicted"/>
<protein>
    <recommendedName>
        <fullName evidence="3">Galactose mutarotase</fullName>
    </recommendedName>
    <alternativeName>
        <fullName evidence="4">Aldose 1-epimerase</fullName>
    </alternativeName>
</protein>
<dbReference type="PANTHER" id="PTHR10091:SF0">
    <property type="entry name" value="GALACTOSE MUTAROTASE"/>
    <property type="match status" value="1"/>
</dbReference>
<evidence type="ECO:0000256" key="4">
    <source>
        <dbReference type="ARBA" id="ARBA00032729"/>
    </source>
</evidence>
<dbReference type="Gene3D" id="2.70.98.10">
    <property type="match status" value="1"/>
</dbReference>
<dbReference type="EMBL" id="JABEBT010000269">
    <property type="protein sequence ID" value="KAF7623356.1"/>
    <property type="molecule type" value="Genomic_DNA"/>
</dbReference>
<dbReference type="InterPro" id="IPR014718">
    <property type="entry name" value="GH-type_carb-bd"/>
</dbReference>
<comment type="function">
    <text evidence="5">Mutarotase that catalyzes the interconversion of beta-D-galactose and alpha-D-galactose during galactose metabolism. Beta-D-galactose is metabolized in the liver into glucose 1-phosphate, the primary metabolic fuel, by the action of four enzymes that constitute the Leloir pathway: GALM, GALK1 (galactokinase), GALT (galactose-1-phosphate uridylyltransferase) and GALE (UDP-galactose-4'-epimerase). Involved in the maintenance of the equilibrium between the beta- and alpha-anomers of galactose, therefore ensuring a sufficient supply of the alpha-anomer for GALK1. Also active on D-glucose although shows a preference for galactose over glucose.</text>
</comment>
<dbReference type="Proteomes" id="UP000605970">
    <property type="component" value="Unassembled WGS sequence"/>
</dbReference>
<comment type="catalytic activity">
    <reaction evidence="1">
        <text>alpha-D-galactose = beta-D-galactose</text>
        <dbReference type="Rhea" id="RHEA:28675"/>
        <dbReference type="ChEBI" id="CHEBI:27667"/>
        <dbReference type="ChEBI" id="CHEBI:28061"/>
        <dbReference type="EC" id="5.1.3.3"/>
    </reaction>
    <physiologicalReaction direction="right-to-left" evidence="1">
        <dbReference type="Rhea" id="RHEA:28677"/>
    </physiologicalReaction>
</comment>